<evidence type="ECO:0000313" key="4">
    <source>
        <dbReference type="Proteomes" id="UP001221757"/>
    </source>
</evidence>
<feature type="chain" id="PRO_5042282540" description="Secreted protein" evidence="2">
    <location>
        <begin position="21"/>
        <end position="146"/>
    </location>
</feature>
<feature type="region of interest" description="Disordered" evidence="1">
    <location>
        <begin position="105"/>
        <end position="146"/>
    </location>
</feature>
<keyword evidence="2" id="KW-0732">Signal</keyword>
<evidence type="ECO:0000256" key="2">
    <source>
        <dbReference type="SAM" id="SignalP"/>
    </source>
</evidence>
<feature type="signal peptide" evidence="2">
    <location>
        <begin position="1"/>
        <end position="20"/>
    </location>
</feature>
<keyword evidence="4" id="KW-1185">Reference proteome</keyword>
<reference evidence="3" key="1">
    <citation type="submission" date="2023-03" db="EMBL/GenBank/DDBJ databases">
        <title>Massive genome expansion in bonnet fungi (Mycena s.s.) driven by repeated elements and novel gene families across ecological guilds.</title>
        <authorList>
            <consortium name="Lawrence Berkeley National Laboratory"/>
            <person name="Harder C.B."/>
            <person name="Miyauchi S."/>
            <person name="Viragh M."/>
            <person name="Kuo A."/>
            <person name="Thoen E."/>
            <person name="Andreopoulos B."/>
            <person name="Lu D."/>
            <person name="Skrede I."/>
            <person name="Drula E."/>
            <person name="Henrissat B."/>
            <person name="Morin E."/>
            <person name="Kohler A."/>
            <person name="Barry K."/>
            <person name="LaButti K."/>
            <person name="Morin E."/>
            <person name="Salamov A."/>
            <person name="Lipzen A."/>
            <person name="Mereny Z."/>
            <person name="Hegedus B."/>
            <person name="Baldrian P."/>
            <person name="Stursova M."/>
            <person name="Weitz H."/>
            <person name="Taylor A."/>
            <person name="Grigoriev I.V."/>
            <person name="Nagy L.G."/>
            <person name="Martin F."/>
            <person name="Kauserud H."/>
        </authorList>
    </citation>
    <scope>NUCLEOTIDE SEQUENCE</scope>
    <source>
        <strain evidence="3">CBHHK067</strain>
    </source>
</reference>
<evidence type="ECO:0000256" key="1">
    <source>
        <dbReference type="SAM" id="MobiDB-lite"/>
    </source>
</evidence>
<comment type="caution">
    <text evidence="3">The sequence shown here is derived from an EMBL/GenBank/DDBJ whole genome shotgun (WGS) entry which is preliminary data.</text>
</comment>
<evidence type="ECO:0000313" key="3">
    <source>
        <dbReference type="EMBL" id="KAJ7704784.1"/>
    </source>
</evidence>
<evidence type="ECO:0008006" key="5">
    <source>
        <dbReference type="Google" id="ProtNLM"/>
    </source>
</evidence>
<feature type="compositionally biased region" description="Low complexity" evidence="1">
    <location>
        <begin position="109"/>
        <end position="120"/>
    </location>
</feature>
<sequence length="146" mass="15214">MHSYFIGLLLVLALTMTTGASPILPRELTGRAAGELDNRASIGTSSANRPRAATGPERLVLSASGRGGWRFAPSPSEALTDQISYGCATSTGRYIDTSTPHGVEGKCWLSPLPSAEPPSELVERFDPSRIDSEGEVEGAGTPGALS</sequence>
<dbReference type="AlphaFoldDB" id="A0AAD7M7M1"/>
<organism evidence="3 4">
    <name type="scientific">Mycena rosella</name>
    <name type="common">Pink bonnet</name>
    <name type="synonym">Agaricus rosellus</name>
    <dbReference type="NCBI Taxonomy" id="1033263"/>
    <lineage>
        <taxon>Eukaryota</taxon>
        <taxon>Fungi</taxon>
        <taxon>Dikarya</taxon>
        <taxon>Basidiomycota</taxon>
        <taxon>Agaricomycotina</taxon>
        <taxon>Agaricomycetes</taxon>
        <taxon>Agaricomycetidae</taxon>
        <taxon>Agaricales</taxon>
        <taxon>Marasmiineae</taxon>
        <taxon>Mycenaceae</taxon>
        <taxon>Mycena</taxon>
    </lineage>
</organism>
<dbReference type="Proteomes" id="UP001221757">
    <property type="component" value="Unassembled WGS sequence"/>
</dbReference>
<gene>
    <name evidence="3" type="ORF">B0H17DRAFT_1126434</name>
</gene>
<accession>A0AAD7M7M1</accession>
<name>A0AAD7M7M1_MYCRO</name>
<dbReference type="EMBL" id="JARKIE010000009">
    <property type="protein sequence ID" value="KAJ7704784.1"/>
    <property type="molecule type" value="Genomic_DNA"/>
</dbReference>
<protein>
    <recommendedName>
        <fullName evidence="5">Secreted protein</fullName>
    </recommendedName>
</protein>
<proteinExistence type="predicted"/>
<feature type="compositionally biased region" description="Basic and acidic residues" evidence="1">
    <location>
        <begin position="121"/>
        <end position="132"/>
    </location>
</feature>